<feature type="region of interest" description="Disordered" evidence="1">
    <location>
        <begin position="167"/>
        <end position="188"/>
    </location>
</feature>
<sequence>MSRCKSHLADHECRADITSTHTHIVWQDCTIDCCEDNNCVAKHFGGVYSNALGNTVLPPISTTPLPITDTTTISTTMAATTASPAFGIYSQLVQECRDHLEPGICTNLKDTQDLCKQNGTGLHLDLCPETCGVCQAIKEANCHDTVLDGECAQLMAQKDICSVSYDDDDDNNKNDNNNGNNDDYNKKK</sequence>
<accession>A0AAV4FDL2</accession>
<evidence type="ECO:0000313" key="3">
    <source>
        <dbReference type="Proteomes" id="UP000762676"/>
    </source>
</evidence>
<comment type="caution">
    <text evidence="2">The sequence shown here is derived from an EMBL/GenBank/DDBJ whole genome shotgun (WGS) entry which is preliminary data.</text>
</comment>
<proteinExistence type="predicted"/>
<protein>
    <recommendedName>
        <fullName evidence="4">ShKT domain-containing protein</fullName>
    </recommendedName>
</protein>
<keyword evidence="3" id="KW-1185">Reference proteome</keyword>
<gene>
    <name evidence="2" type="ORF">ElyMa_003799700</name>
</gene>
<dbReference type="Proteomes" id="UP000762676">
    <property type="component" value="Unassembled WGS sequence"/>
</dbReference>
<evidence type="ECO:0000256" key="1">
    <source>
        <dbReference type="SAM" id="MobiDB-lite"/>
    </source>
</evidence>
<dbReference type="AlphaFoldDB" id="A0AAV4FDL2"/>
<organism evidence="2 3">
    <name type="scientific">Elysia marginata</name>
    <dbReference type="NCBI Taxonomy" id="1093978"/>
    <lineage>
        <taxon>Eukaryota</taxon>
        <taxon>Metazoa</taxon>
        <taxon>Spiralia</taxon>
        <taxon>Lophotrochozoa</taxon>
        <taxon>Mollusca</taxon>
        <taxon>Gastropoda</taxon>
        <taxon>Heterobranchia</taxon>
        <taxon>Euthyneura</taxon>
        <taxon>Panpulmonata</taxon>
        <taxon>Sacoglossa</taxon>
        <taxon>Placobranchoidea</taxon>
        <taxon>Plakobranchidae</taxon>
        <taxon>Elysia</taxon>
    </lineage>
</organism>
<name>A0AAV4FDL2_9GAST</name>
<dbReference type="EMBL" id="BMAT01007764">
    <property type="protein sequence ID" value="GFR70950.1"/>
    <property type="molecule type" value="Genomic_DNA"/>
</dbReference>
<evidence type="ECO:0008006" key="4">
    <source>
        <dbReference type="Google" id="ProtNLM"/>
    </source>
</evidence>
<reference evidence="2 3" key="1">
    <citation type="journal article" date="2021" name="Elife">
        <title>Chloroplast acquisition without the gene transfer in kleptoplastic sea slugs, Plakobranchus ocellatus.</title>
        <authorList>
            <person name="Maeda T."/>
            <person name="Takahashi S."/>
            <person name="Yoshida T."/>
            <person name="Shimamura S."/>
            <person name="Takaki Y."/>
            <person name="Nagai Y."/>
            <person name="Toyoda A."/>
            <person name="Suzuki Y."/>
            <person name="Arimoto A."/>
            <person name="Ishii H."/>
            <person name="Satoh N."/>
            <person name="Nishiyama T."/>
            <person name="Hasebe M."/>
            <person name="Maruyama T."/>
            <person name="Minagawa J."/>
            <person name="Obokata J."/>
            <person name="Shigenobu S."/>
        </authorList>
    </citation>
    <scope>NUCLEOTIDE SEQUENCE [LARGE SCALE GENOMIC DNA]</scope>
</reference>
<evidence type="ECO:0000313" key="2">
    <source>
        <dbReference type="EMBL" id="GFR70950.1"/>
    </source>
</evidence>